<dbReference type="STRING" id="1129794.C427_0733"/>
<evidence type="ECO:0000256" key="3">
    <source>
        <dbReference type="ARBA" id="ARBA00034247"/>
    </source>
</evidence>
<dbReference type="Gene3D" id="3.30.70.270">
    <property type="match status" value="1"/>
</dbReference>
<proteinExistence type="predicted"/>
<dbReference type="HOGENOM" id="CLU_511578_0_0_6"/>
<dbReference type="OrthoDB" id="5756373at2"/>
<evidence type="ECO:0000256" key="1">
    <source>
        <dbReference type="ARBA" id="ARBA00001946"/>
    </source>
</evidence>
<evidence type="ECO:0000259" key="5">
    <source>
        <dbReference type="PROSITE" id="PS50887"/>
    </source>
</evidence>
<feature type="transmembrane region" description="Helical" evidence="4">
    <location>
        <begin position="12"/>
        <end position="37"/>
    </location>
</feature>
<dbReference type="FunFam" id="3.30.70.270:FF:000001">
    <property type="entry name" value="Diguanylate cyclase domain protein"/>
    <property type="match status" value="1"/>
</dbReference>
<feature type="domain" description="GGDEF" evidence="5">
    <location>
        <begin position="402"/>
        <end position="538"/>
    </location>
</feature>
<evidence type="ECO:0000313" key="7">
    <source>
        <dbReference type="Proteomes" id="UP000011864"/>
    </source>
</evidence>
<evidence type="ECO:0000256" key="4">
    <source>
        <dbReference type="SAM" id="Phobius"/>
    </source>
</evidence>
<dbReference type="AlphaFoldDB" id="K7A2W8"/>
<dbReference type="Proteomes" id="UP000011864">
    <property type="component" value="Chromosome"/>
</dbReference>
<dbReference type="InterPro" id="IPR050469">
    <property type="entry name" value="Diguanylate_Cyclase"/>
</dbReference>
<dbReference type="SUPFAM" id="SSF55073">
    <property type="entry name" value="Nucleotide cyclase"/>
    <property type="match status" value="1"/>
</dbReference>
<dbReference type="PROSITE" id="PS50887">
    <property type="entry name" value="GGDEF"/>
    <property type="match status" value="1"/>
</dbReference>
<reference evidence="6 7" key="1">
    <citation type="journal article" date="2013" name="Genome Announc.">
        <title>Complete Genome Sequence of Glaciecola psychrophila Strain 170T.</title>
        <authorList>
            <person name="Yin J."/>
            <person name="Chen J."/>
            <person name="Liu G."/>
            <person name="Yu Y."/>
            <person name="Song L."/>
            <person name="Wang X."/>
            <person name="Qu X."/>
        </authorList>
    </citation>
    <scope>NUCLEOTIDE SEQUENCE [LARGE SCALE GENOMIC DNA]</scope>
    <source>
        <strain evidence="6 7">170</strain>
    </source>
</reference>
<dbReference type="Pfam" id="PF00990">
    <property type="entry name" value="GGDEF"/>
    <property type="match status" value="1"/>
</dbReference>
<dbReference type="CDD" id="cd01949">
    <property type="entry name" value="GGDEF"/>
    <property type="match status" value="1"/>
</dbReference>
<dbReference type="PANTHER" id="PTHR45138">
    <property type="entry name" value="REGULATORY COMPONENTS OF SENSORY TRANSDUCTION SYSTEM"/>
    <property type="match status" value="1"/>
</dbReference>
<keyword evidence="4" id="KW-1133">Transmembrane helix</keyword>
<dbReference type="Gene3D" id="6.10.340.10">
    <property type="match status" value="1"/>
</dbReference>
<dbReference type="GO" id="GO:0052621">
    <property type="term" value="F:diguanylate cyclase activity"/>
    <property type="evidence" value="ECO:0007669"/>
    <property type="project" value="UniProtKB-EC"/>
</dbReference>
<keyword evidence="4" id="KW-0812">Transmembrane</keyword>
<evidence type="ECO:0000256" key="2">
    <source>
        <dbReference type="ARBA" id="ARBA00012528"/>
    </source>
</evidence>
<name>K7A2W8_9ALTE</name>
<dbReference type="RefSeq" id="WP_007636362.1">
    <property type="nucleotide sequence ID" value="NC_020514.1"/>
</dbReference>
<dbReference type="InterPro" id="IPR000160">
    <property type="entry name" value="GGDEF_dom"/>
</dbReference>
<dbReference type="InterPro" id="IPR043128">
    <property type="entry name" value="Rev_trsase/Diguanyl_cyclase"/>
</dbReference>
<sequence length="538" mass="61015">MTISISKKGTRVSLVSVFSAGLVGILFVFILLSYFTFTRLLSFESTLTNISDKSLPKLIRISQLYSQASTLLEFTELLSKSSSNASKRLAEKQLQTNLINIRQAAKEIFANEFLDTQIKTISIELDEYSALIEDRLQTLNSIELLKSKMYALNTQAISIDKQSSQAWMLGFSLASVDVSRALNEKKLQKVRFLFNQLREQLNQLSASSAIGPENVIRRQLTSQLKALLFDENRMETLKIKSLRIEGRVLGRKSFVHNLIEDYVAQLGFVTNETEQDTTQQVATYVTEMNQQTQLIRYILIAGVVFLVVIVILFQQRILKRIRIFNHMLNSETQDFEYQTLLKGNDEITDLAEAFKAFHQTIEIQKYKLEQLSMSDALTGISNRRALDIRLKHDIELSSRKKSNVAVLLMDIDCFKLYNDNYGHIAGDQCLKDISKIIDESLHRDCDFVARYGGEEFVCVLPDTDSKGAQEIAKHIIEKLKHNALPHMYSHVADYVTMSIGIAISQPNALLTAEAIIKQADTALYAAKKTGKNTYILYS</sequence>
<evidence type="ECO:0000313" key="6">
    <source>
        <dbReference type="EMBL" id="AGH42843.1"/>
    </source>
</evidence>
<dbReference type="InterPro" id="IPR029787">
    <property type="entry name" value="Nucleotide_cyclase"/>
</dbReference>
<organism evidence="6 7">
    <name type="scientific">Paraglaciecola psychrophila 170</name>
    <dbReference type="NCBI Taxonomy" id="1129794"/>
    <lineage>
        <taxon>Bacteria</taxon>
        <taxon>Pseudomonadati</taxon>
        <taxon>Pseudomonadota</taxon>
        <taxon>Gammaproteobacteria</taxon>
        <taxon>Alteromonadales</taxon>
        <taxon>Alteromonadaceae</taxon>
        <taxon>Paraglaciecola</taxon>
    </lineage>
</organism>
<dbReference type="PANTHER" id="PTHR45138:SF9">
    <property type="entry name" value="DIGUANYLATE CYCLASE DGCM-RELATED"/>
    <property type="match status" value="1"/>
</dbReference>
<feature type="transmembrane region" description="Helical" evidence="4">
    <location>
        <begin position="294"/>
        <end position="313"/>
    </location>
</feature>
<dbReference type="EC" id="2.7.7.65" evidence="2"/>
<dbReference type="PATRIC" id="fig|1129794.4.peg.724"/>
<keyword evidence="4" id="KW-0472">Membrane</keyword>
<dbReference type="eggNOG" id="COG3706">
    <property type="taxonomic scope" value="Bacteria"/>
</dbReference>
<comment type="catalytic activity">
    <reaction evidence="3">
        <text>2 GTP = 3',3'-c-di-GMP + 2 diphosphate</text>
        <dbReference type="Rhea" id="RHEA:24898"/>
        <dbReference type="ChEBI" id="CHEBI:33019"/>
        <dbReference type="ChEBI" id="CHEBI:37565"/>
        <dbReference type="ChEBI" id="CHEBI:58805"/>
        <dbReference type="EC" id="2.7.7.65"/>
    </reaction>
</comment>
<dbReference type="NCBIfam" id="TIGR00254">
    <property type="entry name" value="GGDEF"/>
    <property type="match status" value="1"/>
</dbReference>
<accession>K7A2W8</accession>
<protein>
    <recommendedName>
        <fullName evidence="2">diguanylate cyclase</fullName>
        <ecNumber evidence="2">2.7.7.65</ecNumber>
    </recommendedName>
</protein>
<dbReference type="EMBL" id="CP003837">
    <property type="protein sequence ID" value="AGH42843.1"/>
    <property type="molecule type" value="Genomic_DNA"/>
</dbReference>
<dbReference type="KEGG" id="gps:C427_0733"/>
<gene>
    <name evidence="6" type="ORF">C427_0733</name>
</gene>
<comment type="cofactor">
    <cofactor evidence="1">
        <name>Mg(2+)</name>
        <dbReference type="ChEBI" id="CHEBI:18420"/>
    </cofactor>
</comment>
<keyword evidence="7" id="KW-1185">Reference proteome</keyword>
<dbReference type="SMART" id="SM00267">
    <property type="entry name" value="GGDEF"/>
    <property type="match status" value="1"/>
</dbReference>